<dbReference type="GO" id="GO:0016491">
    <property type="term" value="F:oxidoreductase activity"/>
    <property type="evidence" value="ECO:0007669"/>
    <property type="project" value="UniProtKB-KW"/>
</dbReference>
<dbReference type="CDD" id="cd03469">
    <property type="entry name" value="Rieske_RO_Alpha_N"/>
    <property type="match status" value="1"/>
</dbReference>
<keyword evidence="2" id="KW-0001">2Fe-2S</keyword>
<dbReference type="InterPro" id="IPR001663">
    <property type="entry name" value="Rng_hydr_dOase-A"/>
</dbReference>
<comment type="cofactor">
    <cofactor evidence="1">
        <name>Fe cation</name>
        <dbReference type="ChEBI" id="CHEBI:24875"/>
    </cofactor>
</comment>
<dbReference type="Gene3D" id="3.90.380.10">
    <property type="entry name" value="Naphthalene 1,2-dioxygenase Alpha Subunit, Chain A, domain 1"/>
    <property type="match status" value="2"/>
</dbReference>
<dbReference type="SUPFAM" id="SSF55961">
    <property type="entry name" value="Bet v1-like"/>
    <property type="match status" value="1"/>
</dbReference>
<dbReference type="InterPro" id="IPR015879">
    <property type="entry name" value="Ring_hydroxy_dOase_asu_C_dom"/>
</dbReference>
<dbReference type="PANTHER" id="PTHR43756">
    <property type="entry name" value="CHOLINE MONOOXYGENASE, CHLOROPLASTIC"/>
    <property type="match status" value="1"/>
</dbReference>
<dbReference type="InterPro" id="IPR017941">
    <property type="entry name" value="Rieske_2Fe-2S"/>
</dbReference>
<evidence type="ECO:0000313" key="8">
    <source>
        <dbReference type="EMBL" id="MBC2834413.1"/>
    </source>
</evidence>
<evidence type="ECO:0000256" key="1">
    <source>
        <dbReference type="ARBA" id="ARBA00001962"/>
    </source>
</evidence>
<dbReference type="InterPro" id="IPR036922">
    <property type="entry name" value="Rieske_2Fe-2S_sf"/>
</dbReference>
<keyword evidence="3" id="KW-0479">Metal-binding</keyword>
<reference evidence="8 9" key="1">
    <citation type="journal article" date="2017" name="Int. J. Syst. Evol. Microbiol.">
        <title>Gemmobacter straminiformis sp. nov., isolated from an artificial fountain.</title>
        <authorList>
            <person name="Kang J.Y."/>
            <person name="Kim M.J."/>
            <person name="Chun J."/>
            <person name="Son K.P."/>
            <person name="Jahng K.Y."/>
        </authorList>
    </citation>
    <scope>NUCLEOTIDE SEQUENCE [LARGE SCALE GENOMIC DNA]</scope>
    <source>
        <strain evidence="8 9">CAM-8</strain>
    </source>
</reference>
<dbReference type="GO" id="GO:0051537">
    <property type="term" value="F:2 iron, 2 sulfur cluster binding"/>
    <property type="evidence" value="ECO:0007669"/>
    <property type="project" value="UniProtKB-KW"/>
</dbReference>
<dbReference type="AlphaFoldDB" id="A0A842I4S1"/>
<protein>
    <submittedName>
        <fullName evidence="8">Rieske 2Fe-2S domain-containing protein</fullName>
    </submittedName>
</protein>
<dbReference type="PROSITE" id="PS51296">
    <property type="entry name" value="RIESKE"/>
    <property type="match status" value="1"/>
</dbReference>
<organism evidence="8 9">
    <name type="scientific">Paragemmobacter straminiformis</name>
    <dbReference type="NCBI Taxonomy" id="2045119"/>
    <lineage>
        <taxon>Bacteria</taxon>
        <taxon>Pseudomonadati</taxon>
        <taxon>Pseudomonadota</taxon>
        <taxon>Alphaproteobacteria</taxon>
        <taxon>Rhodobacterales</taxon>
        <taxon>Paracoccaceae</taxon>
        <taxon>Paragemmobacter</taxon>
    </lineage>
</organism>
<accession>A0A842I4S1</accession>
<dbReference type="Proteomes" id="UP000555411">
    <property type="component" value="Unassembled WGS sequence"/>
</dbReference>
<evidence type="ECO:0000256" key="4">
    <source>
        <dbReference type="ARBA" id="ARBA00023002"/>
    </source>
</evidence>
<evidence type="ECO:0000256" key="6">
    <source>
        <dbReference type="ARBA" id="ARBA00023014"/>
    </source>
</evidence>
<dbReference type="Gene3D" id="2.102.10.10">
    <property type="entry name" value="Rieske [2Fe-2S] iron-sulphur domain"/>
    <property type="match status" value="1"/>
</dbReference>
<sequence length="385" mass="42526">MTQHDPALTEEAAAAIAELRANVATPFERALAMPKSVYTSPEFAKAEQEHIFAKDWLCAGRADALKEPGDYLTMEIAGEPVIVLRDRDGALRGMSNVCRHRMSTLLQGRGHVRSIVCPYHAWTYNLDGTLRGAPAMTLNEGFCKEAIALPQIRVVDWLGWVLVTLNPDAPDPHERLKGVEDLVGHLDMSSYTETFREEFRWATNWKVLAENFMESYHLPACHSGTIGGSCDLALMTCPEGSPAFNYHWIVKNDTVPLALAHPSNTTLTGDQRRVTWLIAIYPTLLITLTPGYFWYLSLTPDGAGHVKVLFGGGMSADWMADPQAPDHIATVKALLDEVNIEDKGCTEKVYRGLCAGLSSPGPLSHLERPNFEFATYIAQMMPDLA</sequence>
<gene>
    <name evidence="8" type="ORF">H7F16_02780</name>
</gene>
<keyword evidence="9" id="KW-1185">Reference proteome</keyword>
<dbReference type="EMBL" id="JACLQD010000001">
    <property type="protein sequence ID" value="MBC2834413.1"/>
    <property type="molecule type" value="Genomic_DNA"/>
</dbReference>
<dbReference type="PANTHER" id="PTHR43756:SF5">
    <property type="entry name" value="CHOLINE MONOOXYGENASE, CHLOROPLASTIC"/>
    <property type="match status" value="1"/>
</dbReference>
<keyword evidence="6" id="KW-0411">Iron-sulfur</keyword>
<dbReference type="Pfam" id="PF00355">
    <property type="entry name" value="Rieske"/>
    <property type="match status" value="1"/>
</dbReference>
<comment type="caution">
    <text evidence="8">The sequence shown here is derived from an EMBL/GenBank/DDBJ whole genome shotgun (WGS) entry which is preliminary data.</text>
</comment>
<dbReference type="GO" id="GO:0005506">
    <property type="term" value="F:iron ion binding"/>
    <property type="evidence" value="ECO:0007669"/>
    <property type="project" value="InterPro"/>
</dbReference>
<dbReference type="RefSeq" id="WP_185796016.1">
    <property type="nucleotide sequence ID" value="NZ_JACLQD010000001.1"/>
</dbReference>
<feature type="domain" description="Rieske" evidence="7">
    <location>
        <begin position="56"/>
        <end position="163"/>
    </location>
</feature>
<evidence type="ECO:0000256" key="2">
    <source>
        <dbReference type="ARBA" id="ARBA00022714"/>
    </source>
</evidence>
<proteinExistence type="predicted"/>
<evidence type="ECO:0000259" key="7">
    <source>
        <dbReference type="PROSITE" id="PS51296"/>
    </source>
</evidence>
<keyword evidence="5" id="KW-0408">Iron</keyword>
<evidence type="ECO:0000313" key="9">
    <source>
        <dbReference type="Proteomes" id="UP000555411"/>
    </source>
</evidence>
<evidence type="ECO:0000256" key="5">
    <source>
        <dbReference type="ARBA" id="ARBA00023004"/>
    </source>
</evidence>
<dbReference type="SUPFAM" id="SSF50022">
    <property type="entry name" value="ISP domain"/>
    <property type="match status" value="1"/>
</dbReference>
<name>A0A842I4S1_9RHOB</name>
<dbReference type="CDD" id="cd08885">
    <property type="entry name" value="RHO_alpha_C_1"/>
    <property type="match status" value="1"/>
</dbReference>
<keyword evidence="4" id="KW-0560">Oxidoreductase</keyword>
<dbReference type="Pfam" id="PF00848">
    <property type="entry name" value="Ring_hydroxyl_A"/>
    <property type="match status" value="1"/>
</dbReference>
<evidence type="ECO:0000256" key="3">
    <source>
        <dbReference type="ARBA" id="ARBA00022723"/>
    </source>
</evidence>
<dbReference type="PRINTS" id="PR00090">
    <property type="entry name" value="RNGDIOXGNASE"/>
</dbReference>